<gene>
    <name evidence="1" type="ordered locus">Bache_3190</name>
</gene>
<dbReference type="AlphaFoldDB" id="E6SRM4"/>
<dbReference type="KEGG" id="bhl:Bache_3190"/>
<proteinExistence type="predicted"/>
<organism evidence="1 2">
    <name type="scientific">Bacteroides helcogenes (strain ATCC 35417 / DSM 20613 / JCM 6297 / CCUG 15421 / P 36-108)</name>
    <dbReference type="NCBI Taxonomy" id="693979"/>
    <lineage>
        <taxon>Bacteria</taxon>
        <taxon>Pseudomonadati</taxon>
        <taxon>Bacteroidota</taxon>
        <taxon>Bacteroidia</taxon>
        <taxon>Bacteroidales</taxon>
        <taxon>Bacteroidaceae</taxon>
        <taxon>Bacteroides</taxon>
    </lineage>
</organism>
<evidence type="ECO:0000313" key="1">
    <source>
        <dbReference type="EMBL" id="ADV45114.1"/>
    </source>
</evidence>
<reference evidence="1 2" key="2">
    <citation type="journal article" date="2011" name="Stand. Genomic Sci.">
        <title>Complete genome sequence of Bacteroides helcogenes type strain (P 36-108).</title>
        <authorList>
            <person name="Pati A."/>
            <person name="Gronow S."/>
            <person name="Zeytun A."/>
            <person name="Lapidus A."/>
            <person name="Nolan M."/>
            <person name="Hammon N."/>
            <person name="Deshpande S."/>
            <person name="Cheng J.F."/>
            <person name="Tapia R."/>
            <person name="Han C."/>
            <person name="Goodwin L."/>
            <person name="Pitluck S."/>
            <person name="Liolios K."/>
            <person name="Pagani I."/>
            <person name="Ivanova N."/>
            <person name="Mavromatis K."/>
            <person name="Chen A."/>
            <person name="Palaniappan K."/>
            <person name="Land M."/>
            <person name="Hauser L."/>
            <person name="Chang Y.J."/>
            <person name="Jeffries C.D."/>
            <person name="Detter J.C."/>
            <person name="Brambilla E."/>
            <person name="Rohde M."/>
            <person name="Goker M."/>
            <person name="Woyke T."/>
            <person name="Bristow J."/>
            <person name="Eisen J.A."/>
            <person name="Markowitz V."/>
            <person name="Hugenholtz P."/>
            <person name="Kyrpides N.C."/>
            <person name="Klenk H.P."/>
            <person name="Lucas S."/>
        </authorList>
    </citation>
    <scope>NUCLEOTIDE SEQUENCE [LARGE SCALE GENOMIC DNA]</scope>
    <source>
        <strain evidence="2">ATCC 35417 / DSM 20613 / JCM 6297 / CCUG 15421 / P 36-108</strain>
    </source>
</reference>
<dbReference type="EMBL" id="CP002352">
    <property type="protein sequence ID" value="ADV45114.1"/>
    <property type="molecule type" value="Genomic_DNA"/>
</dbReference>
<accession>E6SRM4</accession>
<evidence type="ECO:0000313" key="2">
    <source>
        <dbReference type="Proteomes" id="UP000008630"/>
    </source>
</evidence>
<keyword evidence="2" id="KW-1185">Reference proteome</keyword>
<dbReference type="HOGENOM" id="CLU_2696988_0_0_10"/>
<name>E6SRM4_BACT6</name>
<reference key="1">
    <citation type="submission" date="2010-11" db="EMBL/GenBank/DDBJ databases">
        <title>The complete genome of Bacteroides helcogenes P 36-108.</title>
        <authorList>
            <consortium name="US DOE Joint Genome Institute (JGI-PGF)"/>
            <person name="Lucas S."/>
            <person name="Copeland A."/>
            <person name="Lapidus A."/>
            <person name="Bruce D."/>
            <person name="Goodwin L."/>
            <person name="Pitluck S."/>
            <person name="Kyrpides N."/>
            <person name="Mavromatis K."/>
            <person name="Ivanova N."/>
            <person name="Zeytun A."/>
            <person name="Brettin T."/>
            <person name="Detter J.C."/>
            <person name="Tapia R."/>
            <person name="Han C."/>
            <person name="Land M."/>
            <person name="Hauser L."/>
            <person name="Markowitz V."/>
            <person name="Cheng J.-F."/>
            <person name="Hugenholtz P."/>
            <person name="Woyke T."/>
            <person name="Wu D."/>
            <person name="Gronow S."/>
            <person name="Wellnitz S."/>
            <person name="Brambilla E."/>
            <person name="Klenk H.-P."/>
            <person name="Eisen J.A."/>
        </authorList>
    </citation>
    <scope>NUCLEOTIDE SEQUENCE</scope>
    <source>
        <strain>P 36-108</strain>
    </source>
</reference>
<protein>
    <submittedName>
        <fullName evidence="1">Uncharacterized protein</fullName>
    </submittedName>
</protein>
<dbReference type="Proteomes" id="UP000008630">
    <property type="component" value="Chromosome"/>
</dbReference>
<sequence>MMISMAFLRDSGKPPNGKLPDAQICVNLYMGEKEESIEITVFQWISSEDDFVLWCHQESNKFAKWLNIFIFMN</sequence>